<name>A0AAW1R0G8_9CHLO</name>
<comment type="caution">
    <text evidence="1">The sequence shown here is derived from an EMBL/GenBank/DDBJ whole genome shotgun (WGS) entry which is preliminary data.</text>
</comment>
<protein>
    <submittedName>
        <fullName evidence="1">Uncharacterized protein</fullName>
    </submittedName>
</protein>
<reference evidence="1 2" key="1">
    <citation type="journal article" date="2024" name="Nat. Commun.">
        <title>Phylogenomics reveals the evolutionary origins of lichenization in chlorophyte algae.</title>
        <authorList>
            <person name="Puginier C."/>
            <person name="Libourel C."/>
            <person name="Otte J."/>
            <person name="Skaloud P."/>
            <person name="Haon M."/>
            <person name="Grisel S."/>
            <person name="Petersen M."/>
            <person name="Berrin J.G."/>
            <person name="Delaux P.M."/>
            <person name="Dal Grande F."/>
            <person name="Keller J."/>
        </authorList>
    </citation>
    <scope>NUCLEOTIDE SEQUENCE [LARGE SCALE GENOMIC DNA]</scope>
    <source>
        <strain evidence="1 2">SAG 2145</strain>
    </source>
</reference>
<evidence type="ECO:0000313" key="1">
    <source>
        <dbReference type="EMBL" id="KAK9827068.1"/>
    </source>
</evidence>
<dbReference type="AlphaFoldDB" id="A0AAW1R0G8"/>
<sequence>MVSEIVHRTGKVTVCPAGFDTHFESTDNCKTRVWFSKNGVPLNPAPWGVAVGRLCEGGSYGLCPTTEPGSDVLGFDLSVDDDYEVTANRSKIATLRSHKSHTVYPAPTFEFD</sequence>
<organism evidence="1 2">
    <name type="scientific">Apatococcus lobatus</name>
    <dbReference type="NCBI Taxonomy" id="904363"/>
    <lineage>
        <taxon>Eukaryota</taxon>
        <taxon>Viridiplantae</taxon>
        <taxon>Chlorophyta</taxon>
        <taxon>core chlorophytes</taxon>
        <taxon>Trebouxiophyceae</taxon>
        <taxon>Chlorellales</taxon>
        <taxon>Chlorellaceae</taxon>
        <taxon>Apatococcus</taxon>
    </lineage>
</organism>
<accession>A0AAW1R0G8</accession>
<dbReference type="Proteomes" id="UP001438707">
    <property type="component" value="Unassembled WGS sequence"/>
</dbReference>
<dbReference type="EMBL" id="JALJOS010000019">
    <property type="protein sequence ID" value="KAK9827068.1"/>
    <property type="molecule type" value="Genomic_DNA"/>
</dbReference>
<evidence type="ECO:0000313" key="2">
    <source>
        <dbReference type="Proteomes" id="UP001438707"/>
    </source>
</evidence>
<keyword evidence="2" id="KW-1185">Reference proteome</keyword>
<gene>
    <name evidence="1" type="ORF">WJX74_005508</name>
</gene>
<proteinExistence type="predicted"/>